<accession>A0A202BW20</accession>
<organism evidence="1 2">
    <name type="scientific">Chryseobacterium mucoviscidosis</name>
    <dbReference type="NCBI Taxonomy" id="1945581"/>
    <lineage>
        <taxon>Bacteria</taxon>
        <taxon>Pseudomonadati</taxon>
        <taxon>Bacteroidota</taxon>
        <taxon>Flavobacteriia</taxon>
        <taxon>Flavobacteriales</taxon>
        <taxon>Weeksellaceae</taxon>
        <taxon>Chryseobacterium group</taxon>
        <taxon>Chryseobacterium</taxon>
    </lineage>
</organism>
<dbReference type="Proteomes" id="UP000196355">
    <property type="component" value="Unassembled WGS sequence"/>
</dbReference>
<reference evidence="2" key="1">
    <citation type="submission" date="2017-02" db="EMBL/GenBank/DDBJ databases">
        <authorList>
            <person name="Tetz G."/>
            <person name="Tetz V."/>
        </authorList>
    </citation>
    <scope>NUCLEOTIDE SEQUENCE [LARGE SCALE GENOMIC DNA]</scope>
    <source>
        <strain evidence="2">VT16-26</strain>
    </source>
</reference>
<dbReference type="AlphaFoldDB" id="A0A202BW20"/>
<name>A0A202BW20_9FLAO</name>
<evidence type="ECO:0000313" key="2">
    <source>
        <dbReference type="Proteomes" id="UP000196355"/>
    </source>
</evidence>
<proteinExistence type="predicted"/>
<sequence length="210" mass="25150">MLQSFASFALKKFKQAYNKKTKTLKKYYSRKLKLLKFKKLNLEEIGKSVHRVLFSQKFENEKVERLHDFVSENDSNTEYWYIGGLLSDFIEIIKNFHKEDVEYFFKTIHFWDSYHLVVIADKLLDSNVKASVKYDFGIVYCKIFCLYEKFDSYYLVDNLEIAITMYNSKLDLNILIDLTAKLHLLHQNRQISKQQFDYNLSLINTLQNEL</sequence>
<comment type="caution">
    <text evidence="1">The sequence shown here is derived from an EMBL/GenBank/DDBJ whole genome shotgun (WGS) entry which is preliminary data.</text>
</comment>
<gene>
    <name evidence="1" type="ORF">B0E34_15810</name>
</gene>
<protein>
    <submittedName>
        <fullName evidence="1">Uncharacterized protein</fullName>
    </submittedName>
</protein>
<keyword evidence="2" id="KW-1185">Reference proteome</keyword>
<evidence type="ECO:0000313" key="1">
    <source>
        <dbReference type="EMBL" id="OVE55683.1"/>
    </source>
</evidence>
<dbReference type="EMBL" id="MVAG01000128">
    <property type="protein sequence ID" value="OVE55683.1"/>
    <property type="molecule type" value="Genomic_DNA"/>
</dbReference>